<feature type="transmembrane region" description="Helical" evidence="10">
    <location>
        <begin position="108"/>
        <end position="134"/>
    </location>
</feature>
<dbReference type="InterPro" id="IPR048279">
    <property type="entry name" value="MdtK-like"/>
</dbReference>
<dbReference type="GO" id="GO:0006811">
    <property type="term" value="P:monoatomic ion transport"/>
    <property type="evidence" value="ECO:0007669"/>
    <property type="project" value="UniProtKB-KW"/>
</dbReference>
<keyword evidence="6 10" id="KW-1133">Transmembrane helix</keyword>
<feature type="transmembrane region" description="Helical" evidence="10">
    <location>
        <begin position="284"/>
        <end position="304"/>
    </location>
</feature>
<feature type="transmembrane region" description="Helical" evidence="10">
    <location>
        <begin position="412"/>
        <end position="433"/>
    </location>
</feature>
<proteinExistence type="predicted"/>
<keyword evidence="2" id="KW-0813">Transport</keyword>
<dbReference type="PANTHER" id="PTHR43298">
    <property type="entry name" value="MULTIDRUG RESISTANCE PROTEIN NORM-RELATED"/>
    <property type="match status" value="1"/>
</dbReference>
<dbReference type="InterPro" id="IPR002528">
    <property type="entry name" value="MATE_fam"/>
</dbReference>
<keyword evidence="12" id="KW-1185">Reference proteome</keyword>
<evidence type="ECO:0000256" key="4">
    <source>
        <dbReference type="ARBA" id="ARBA00022475"/>
    </source>
</evidence>
<evidence type="ECO:0000256" key="2">
    <source>
        <dbReference type="ARBA" id="ARBA00022448"/>
    </source>
</evidence>
<evidence type="ECO:0000256" key="10">
    <source>
        <dbReference type="SAM" id="Phobius"/>
    </source>
</evidence>
<dbReference type="CDD" id="cd13137">
    <property type="entry name" value="MATE_NorM_like"/>
    <property type="match status" value="1"/>
</dbReference>
<organism evidence="11 12">
    <name type="scientific">Halosimplex pelagicum</name>
    <dbReference type="NCBI Taxonomy" id="869886"/>
    <lineage>
        <taxon>Archaea</taxon>
        <taxon>Methanobacteriati</taxon>
        <taxon>Methanobacteriota</taxon>
        <taxon>Stenosarchaea group</taxon>
        <taxon>Halobacteria</taxon>
        <taxon>Halobacteriales</taxon>
        <taxon>Haloarculaceae</taxon>
        <taxon>Halosimplex</taxon>
    </lineage>
</organism>
<dbReference type="GO" id="GO:0042910">
    <property type="term" value="F:xenobiotic transmembrane transporter activity"/>
    <property type="evidence" value="ECO:0007669"/>
    <property type="project" value="InterPro"/>
</dbReference>
<keyword evidence="4" id="KW-1003">Cell membrane</keyword>
<evidence type="ECO:0000256" key="7">
    <source>
        <dbReference type="ARBA" id="ARBA00023065"/>
    </source>
</evidence>
<feature type="transmembrane region" description="Helical" evidence="10">
    <location>
        <begin position="154"/>
        <end position="171"/>
    </location>
</feature>
<evidence type="ECO:0000256" key="1">
    <source>
        <dbReference type="ARBA" id="ARBA00004651"/>
    </source>
</evidence>
<feature type="transmembrane region" description="Helical" evidence="10">
    <location>
        <begin position="342"/>
        <end position="361"/>
    </location>
</feature>
<keyword evidence="3" id="KW-0050">Antiport</keyword>
<dbReference type="NCBIfam" id="TIGR00797">
    <property type="entry name" value="matE"/>
    <property type="match status" value="1"/>
</dbReference>
<evidence type="ECO:0000256" key="5">
    <source>
        <dbReference type="ARBA" id="ARBA00022692"/>
    </source>
</evidence>
<feature type="transmembrane region" description="Helical" evidence="10">
    <location>
        <begin position="192"/>
        <end position="211"/>
    </location>
</feature>
<sequence>MSWSRYNPVRALLLWVGSIVARAGVIDRERVERATDLAWPRIVTGLARMSRSTADVAMVGIALGPTAIAGVGYASPFWGLAFALGGGVAGGTIGLVSQRFGADAHEELALSVKASALLTVAITVPLIAVYWFLAEPLIALIGSGDAAVAFGADYLAVVAFGVPFAALNLIGSRTLVGADDAWTPMILRGGGAALNILVNAVLIFGLGWGVVGAAVGTALSNAVVTVAFAVGLARGGLPGVGEFPVQIPLSGPHLDRSLLGDLVEMATPLIGTNLARSGGQFPKLYIVGLFGPNVVAAYVVAMRVRALMDTPNWGFSMASSSLVGQSLGQDDEDDAGAWAHDIIRFSLACYAVIAVGVFVLARPIGRVFVDDPSILPTVVTFIRVACFGVLFSGVYGGSTGPLRASGDTRWPFYAQLTGLYLFALPIAYLGVAVPEIGQTALYAAIFAEMAVPAVITYYRYRSGTWKVVSRDYRPDAAAGD</sequence>
<evidence type="ECO:0000313" key="12">
    <source>
        <dbReference type="Proteomes" id="UP000509346"/>
    </source>
</evidence>
<feature type="transmembrane region" description="Helical" evidence="10">
    <location>
        <begin position="77"/>
        <end position="96"/>
    </location>
</feature>
<dbReference type="AlphaFoldDB" id="A0A7D5P9Y5"/>
<evidence type="ECO:0000256" key="8">
    <source>
        <dbReference type="ARBA" id="ARBA00023136"/>
    </source>
</evidence>
<feature type="transmembrane region" description="Helical" evidence="10">
    <location>
        <begin position="373"/>
        <end position="392"/>
    </location>
</feature>
<dbReference type="EMBL" id="CP058909">
    <property type="protein sequence ID" value="QLH81445.1"/>
    <property type="molecule type" value="Genomic_DNA"/>
</dbReference>
<dbReference type="KEGG" id="hpel:HZS54_07310"/>
<dbReference type="Pfam" id="PF01554">
    <property type="entry name" value="MatE"/>
    <property type="match status" value="2"/>
</dbReference>
<reference evidence="11 12" key="1">
    <citation type="submission" date="2020-07" db="EMBL/GenBank/DDBJ databases">
        <title>Halosimplex litoreum sp. nov. and Halosimplex rubrum sp. nov., isolated from different salt environments.</title>
        <authorList>
            <person name="Cui H."/>
        </authorList>
    </citation>
    <scope>NUCLEOTIDE SEQUENCE [LARGE SCALE GENOMIC DNA]</scope>
    <source>
        <strain evidence="11 12">R2</strain>
    </source>
</reference>
<name>A0A7D5P9Y5_9EURY</name>
<keyword evidence="8 10" id="KW-0472">Membrane</keyword>
<evidence type="ECO:0000313" key="11">
    <source>
        <dbReference type="EMBL" id="QLH81445.1"/>
    </source>
</evidence>
<dbReference type="PIRSF" id="PIRSF006603">
    <property type="entry name" value="DinF"/>
    <property type="match status" value="1"/>
</dbReference>
<dbReference type="GeneID" id="56082385"/>
<gene>
    <name evidence="11" type="ORF">HZS54_07310</name>
</gene>
<dbReference type="RefSeq" id="WP_179921448.1">
    <property type="nucleotide sequence ID" value="NZ_CP058909.1"/>
</dbReference>
<dbReference type="GO" id="GO:0005886">
    <property type="term" value="C:plasma membrane"/>
    <property type="evidence" value="ECO:0007669"/>
    <property type="project" value="UniProtKB-SubCell"/>
</dbReference>
<dbReference type="GO" id="GO:0015297">
    <property type="term" value="F:antiporter activity"/>
    <property type="evidence" value="ECO:0007669"/>
    <property type="project" value="UniProtKB-KW"/>
</dbReference>
<dbReference type="Proteomes" id="UP000509346">
    <property type="component" value="Chromosome"/>
</dbReference>
<feature type="transmembrane region" description="Helical" evidence="10">
    <location>
        <begin position="217"/>
        <end position="237"/>
    </location>
</feature>
<dbReference type="PANTHER" id="PTHR43298:SF2">
    <property type="entry name" value="FMN_FAD EXPORTER YEEO-RELATED"/>
    <property type="match status" value="1"/>
</dbReference>
<evidence type="ECO:0000256" key="6">
    <source>
        <dbReference type="ARBA" id="ARBA00022989"/>
    </source>
</evidence>
<keyword evidence="7" id="KW-0406">Ion transport</keyword>
<comment type="subcellular location">
    <subcellularLocation>
        <location evidence="1">Cell membrane</location>
        <topology evidence="1">Multi-pass membrane protein</topology>
    </subcellularLocation>
</comment>
<keyword evidence="5 10" id="KW-0812">Transmembrane</keyword>
<evidence type="ECO:0000256" key="3">
    <source>
        <dbReference type="ARBA" id="ARBA00022449"/>
    </source>
</evidence>
<protein>
    <recommendedName>
        <fullName evidence="9">Multidrug-efflux transporter</fullName>
    </recommendedName>
</protein>
<dbReference type="InterPro" id="IPR050222">
    <property type="entry name" value="MATE_MdtK"/>
</dbReference>
<dbReference type="OrthoDB" id="214119at2157"/>
<accession>A0A7D5P9Y5</accession>
<feature type="transmembrane region" description="Helical" evidence="10">
    <location>
        <begin position="440"/>
        <end position="460"/>
    </location>
</feature>
<evidence type="ECO:0000256" key="9">
    <source>
        <dbReference type="ARBA" id="ARBA00031636"/>
    </source>
</evidence>